<dbReference type="AlphaFoldDB" id="A0ABC8RIV8"/>
<name>A0ABC8RIV8_9AQUA</name>
<keyword evidence="2" id="KW-1185">Reference proteome</keyword>
<sequence length="77" mass="9446">MCYERREWMKMMKTRGRCLYTFMWLNEAKVELRDVDSGNKVNERLRTDEALERVFVEEKSFTYLYTDEETDSVVLME</sequence>
<proteinExistence type="predicted"/>
<evidence type="ECO:0000313" key="1">
    <source>
        <dbReference type="EMBL" id="CAK9144727.1"/>
    </source>
</evidence>
<dbReference type="EMBL" id="CAUOFW020001416">
    <property type="protein sequence ID" value="CAK9144727.1"/>
    <property type="molecule type" value="Genomic_DNA"/>
</dbReference>
<reference evidence="1 2" key="1">
    <citation type="submission" date="2024-02" db="EMBL/GenBank/DDBJ databases">
        <authorList>
            <person name="Vignale AGUSTIN F."/>
            <person name="Sosa J E."/>
            <person name="Modenutti C."/>
        </authorList>
    </citation>
    <scope>NUCLEOTIDE SEQUENCE [LARGE SCALE GENOMIC DNA]</scope>
</reference>
<dbReference type="Proteomes" id="UP001642360">
    <property type="component" value="Unassembled WGS sequence"/>
</dbReference>
<comment type="caution">
    <text evidence="1">The sequence shown here is derived from an EMBL/GenBank/DDBJ whole genome shotgun (WGS) entry which is preliminary data.</text>
</comment>
<accession>A0ABC8RIV8</accession>
<protein>
    <submittedName>
        <fullName evidence="1">Uncharacterized protein</fullName>
    </submittedName>
</protein>
<gene>
    <name evidence="1" type="ORF">ILEXP_LOCUS12493</name>
</gene>
<evidence type="ECO:0000313" key="2">
    <source>
        <dbReference type="Proteomes" id="UP001642360"/>
    </source>
</evidence>
<organism evidence="1 2">
    <name type="scientific">Ilex paraguariensis</name>
    <name type="common">yerba mate</name>
    <dbReference type="NCBI Taxonomy" id="185542"/>
    <lineage>
        <taxon>Eukaryota</taxon>
        <taxon>Viridiplantae</taxon>
        <taxon>Streptophyta</taxon>
        <taxon>Embryophyta</taxon>
        <taxon>Tracheophyta</taxon>
        <taxon>Spermatophyta</taxon>
        <taxon>Magnoliopsida</taxon>
        <taxon>eudicotyledons</taxon>
        <taxon>Gunneridae</taxon>
        <taxon>Pentapetalae</taxon>
        <taxon>asterids</taxon>
        <taxon>campanulids</taxon>
        <taxon>Aquifoliales</taxon>
        <taxon>Aquifoliaceae</taxon>
        <taxon>Ilex</taxon>
    </lineage>
</organism>
<dbReference type="PANTHER" id="PTHR30053:SF14">
    <property type="entry name" value="TRANSLATION ELONGATION FACTOR KOW-LIKE DOMAIN-CONTAINING PROTEIN"/>
    <property type="match status" value="1"/>
</dbReference>
<dbReference type="InterPro" id="IPR020599">
    <property type="entry name" value="Transl_elong_fac_P/YeiP"/>
</dbReference>
<dbReference type="PANTHER" id="PTHR30053">
    <property type="entry name" value="ELONGATION FACTOR P"/>
    <property type="match status" value="1"/>
</dbReference>